<feature type="compositionally biased region" description="Low complexity" evidence="2">
    <location>
        <begin position="370"/>
        <end position="381"/>
    </location>
</feature>
<evidence type="ECO:0000313" key="3">
    <source>
        <dbReference type="EMBL" id="SPO35131.1"/>
    </source>
</evidence>
<protein>
    <submittedName>
        <fullName evidence="3">Uncharacterized protein</fullName>
    </submittedName>
</protein>
<feature type="compositionally biased region" description="Basic residues" evidence="2">
    <location>
        <begin position="382"/>
        <end position="392"/>
    </location>
</feature>
<feature type="compositionally biased region" description="Polar residues" evidence="2">
    <location>
        <begin position="419"/>
        <end position="432"/>
    </location>
</feature>
<dbReference type="OrthoDB" id="3364517at2759"/>
<accession>A0A5C3EVL6</accession>
<feature type="region of interest" description="Disordered" evidence="2">
    <location>
        <begin position="181"/>
        <end position="314"/>
    </location>
</feature>
<proteinExistence type="predicted"/>
<feature type="compositionally biased region" description="Polar residues" evidence="2">
    <location>
        <begin position="249"/>
        <end position="258"/>
    </location>
</feature>
<evidence type="ECO:0000256" key="2">
    <source>
        <dbReference type="SAM" id="MobiDB-lite"/>
    </source>
</evidence>
<organism evidence="3 4">
    <name type="scientific">Pseudozyma flocculosa</name>
    <dbReference type="NCBI Taxonomy" id="84751"/>
    <lineage>
        <taxon>Eukaryota</taxon>
        <taxon>Fungi</taxon>
        <taxon>Dikarya</taxon>
        <taxon>Basidiomycota</taxon>
        <taxon>Ustilaginomycotina</taxon>
        <taxon>Ustilaginomycetes</taxon>
        <taxon>Ustilaginales</taxon>
        <taxon>Ustilaginaceae</taxon>
        <taxon>Pseudozyma</taxon>
    </lineage>
</organism>
<feature type="region of interest" description="Disordered" evidence="2">
    <location>
        <begin position="364"/>
        <end position="437"/>
    </location>
</feature>
<gene>
    <name evidence="3" type="ORF">PSFLO_00602</name>
</gene>
<evidence type="ECO:0000256" key="1">
    <source>
        <dbReference type="SAM" id="Coils"/>
    </source>
</evidence>
<feature type="compositionally biased region" description="Low complexity" evidence="2">
    <location>
        <begin position="198"/>
        <end position="223"/>
    </location>
</feature>
<evidence type="ECO:0000313" key="4">
    <source>
        <dbReference type="Proteomes" id="UP000323386"/>
    </source>
</evidence>
<feature type="coiled-coil region" evidence="1">
    <location>
        <begin position="53"/>
        <end position="125"/>
    </location>
</feature>
<dbReference type="EMBL" id="OOIP01000001">
    <property type="protein sequence ID" value="SPO35131.1"/>
    <property type="molecule type" value="Genomic_DNA"/>
</dbReference>
<keyword evidence="1" id="KW-0175">Coiled coil</keyword>
<reference evidence="3 4" key="1">
    <citation type="submission" date="2018-03" db="EMBL/GenBank/DDBJ databases">
        <authorList>
            <person name="Guldener U."/>
        </authorList>
    </citation>
    <scope>NUCLEOTIDE SEQUENCE [LARGE SCALE GENOMIC DNA]</scope>
    <source>
        <strain evidence="3 4">DAOM196992</strain>
    </source>
</reference>
<sequence>MEFFLPSDVFAFEQPMARCASRRGANAHPACSFDAAPLFASPFFDAIRQQEAAQARAEAIQRAKAARRRAQEEREARAYLEHLLHLQQREELLRRQQEAHRQYQLHQLQLQRQRQQQAAREEYRRRQQYAEYQRRKAQAIEQERRRIAAAKHAEDQSRHLFLALEDLLFGGLSFDDDGHRELASLPLPGPSRSTAVKQSAPQQSAPQQSAPQQPAPQSASQSATGKGKAKAVDEAGQDEDMEPALDTLLGTSDVISTPSTTDDKATASKDDAMAIDQDPEEVGPSPSEAPADAAPAQPEADQAAPAAAAQPEDKKDLLVFSHSFPAGNSAIANKVQASDIRISVDEQTNTVTVAGLWDDKIGAASPIAVARPSSPTPSTSSRKGRSRSPKRARVSDVDANGDEIIRNDDEDDYVEISSAGGTESDSEVTSPATEPHQVEKCFQLPAGARAEDLRAELHQDGLRLFVSSRA</sequence>
<feature type="compositionally biased region" description="Basic and acidic residues" evidence="2">
    <location>
        <begin position="261"/>
        <end position="272"/>
    </location>
</feature>
<feature type="compositionally biased region" description="Low complexity" evidence="2">
    <location>
        <begin position="284"/>
        <end position="310"/>
    </location>
</feature>
<name>A0A5C3EVL6_9BASI</name>
<dbReference type="Proteomes" id="UP000323386">
    <property type="component" value="Unassembled WGS sequence"/>
</dbReference>
<keyword evidence="4" id="KW-1185">Reference proteome</keyword>
<dbReference type="AlphaFoldDB" id="A0A5C3EVL6"/>